<reference evidence="8" key="1">
    <citation type="submission" date="2013-08" db="EMBL/GenBank/DDBJ databases">
        <title>Gene expansion shapes genome architecture in the human pathogen Lichtheimia corymbifera: an evolutionary genomics analysis in the ancient terrestrial Mucorales (Mucoromycotina).</title>
        <authorList>
            <person name="Schwartze V.U."/>
            <person name="Winter S."/>
            <person name="Shelest E."/>
            <person name="Marcet-Houben M."/>
            <person name="Horn F."/>
            <person name="Wehner S."/>
            <person name="Hoffmann K."/>
            <person name="Riege K."/>
            <person name="Sammeth M."/>
            <person name="Nowrousian M."/>
            <person name="Valiante V."/>
            <person name="Linde J."/>
            <person name="Jacobsen I.D."/>
            <person name="Marz M."/>
            <person name="Brakhage A.A."/>
            <person name="Gabaldon T."/>
            <person name="Bocker S."/>
            <person name="Voigt K."/>
        </authorList>
    </citation>
    <scope>NUCLEOTIDE SEQUENCE [LARGE SCALE GENOMIC DNA]</scope>
    <source>
        <strain evidence="8">FSU 9682</strain>
    </source>
</reference>
<keyword evidence="5" id="KW-1133">Transmembrane helix</keyword>
<evidence type="ECO:0000256" key="4">
    <source>
        <dbReference type="RuleBase" id="RU003422"/>
    </source>
</evidence>
<dbReference type="Pfam" id="PF14520">
    <property type="entry name" value="HHH_5"/>
    <property type="match status" value="1"/>
</dbReference>
<dbReference type="Pfam" id="PF08423">
    <property type="entry name" value="Rad51"/>
    <property type="match status" value="2"/>
</dbReference>
<evidence type="ECO:0000256" key="3">
    <source>
        <dbReference type="ARBA" id="ARBA00023125"/>
    </source>
</evidence>
<dbReference type="VEuPathDB" id="FungiDB:LCOR_00754.1"/>
<dbReference type="Gene3D" id="1.10.150.20">
    <property type="entry name" value="5' to 3' exonuclease, C-terminal subdomain"/>
    <property type="match status" value="1"/>
</dbReference>
<feature type="domain" description="RecA family profile 2" evidence="7">
    <location>
        <begin position="359"/>
        <end position="402"/>
    </location>
</feature>
<dbReference type="OrthoDB" id="10251254at2759"/>
<dbReference type="InterPro" id="IPR010995">
    <property type="entry name" value="DNA_repair_Rad51/TF_NusA_a-hlx"/>
</dbReference>
<dbReference type="PROSITE" id="PS50162">
    <property type="entry name" value="RECA_2"/>
    <property type="match status" value="1"/>
</dbReference>
<dbReference type="GO" id="GO:0042148">
    <property type="term" value="P:DNA strand invasion"/>
    <property type="evidence" value="ECO:0007669"/>
    <property type="project" value="TreeGrafter"/>
</dbReference>
<comment type="caution">
    <text evidence="8">The sequence shown here is derived from an EMBL/GenBank/DDBJ whole genome shotgun (WGS) entry which is preliminary data.</text>
</comment>
<comment type="similarity">
    <text evidence="4">Belongs to the RecA family.</text>
</comment>
<dbReference type="STRING" id="1263082.A0A068RH70"/>
<keyword evidence="3" id="KW-0238">DNA-binding</keyword>
<dbReference type="GO" id="GO:0003697">
    <property type="term" value="F:single-stranded DNA binding"/>
    <property type="evidence" value="ECO:0007669"/>
    <property type="project" value="TreeGrafter"/>
</dbReference>
<dbReference type="InterPro" id="IPR027417">
    <property type="entry name" value="P-loop_NTPase"/>
</dbReference>
<evidence type="ECO:0000256" key="5">
    <source>
        <dbReference type="SAM" id="Phobius"/>
    </source>
</evidence>
<dbReference type="AlphaFoldDB" id="A0A068RH70"/>
<gene>
    <name evidence="8" type="ORF">LCOR_00754.1</name>
</gene>
<keyword evidence="2 4" id="KW-0067">ATP-binding</keyword>
<dbReference type="SUPFAM" id="SSF47794">
    <property type="entry name" value="Rad51 N-terminal domain-like"/>
    <property type="match status" value="1"/>
</dbReference>
<dbReference type="InterPro" id="IPR020588">
    <property type="entry name" value="RecA_ATP-bd"/>
</dbReference>
<feature type="domain" description="RecA family profile 1" evidence="6">
    <location>
        <begin position="132"/>
        <end position="305"/>
    </location>
</feature>
<dbReference type="NCBIfam" id="NF003301">
    <property type="entry name" value="PRK04301.1"/>
    <property type="match status" value="1"/>
</dbReference>
<evidence type="ECO:0000256" key="1">
    <source>
        <dbReference type="ARBA" id="ARBA00022741"/>
    </source>
</evidence>
<dbReference type="FunFam" id="3.40.50.300:FF:002052">
    <property type="entry name" value="DNA repair protein RAD51 homolog"/>
    <property type="match status" value="1"/>
</dbReference>
<dbReference type="PANTHER" id="PTHR22942:SF30">
    <property type="entry name" value="MEIOTIC RECOMBINATION PROTEIN DMC1_LIM15 HOMOLOG"/>
    <property type="match status" value="1"/>
</dbReference>
<dbReference type="Gene3D" id="3.40.50.300">
    <property type="entry name" value="P-loop containing nucleotide triphosphate hydrolases"/>
    <property type="match status" value="1"/>
</dbReference>
<keyword evidence="5" id="KW-0472">Membrane</keyword>
<organism evidence="8 9">
    <name type="scientific">Lichtheimia corymbifera JMRC:FSU:9682</name>
    <dbReference type="NCBI Taxonomy" id="1263082"/>
    <lineage>
        <taxon>Eukaryota</taxon>
        <taxon>Fungi</taxon>
        <taxon>Fungi incertae sedis</taxon>
        <taxon>Mucoromycota</taxon>
        <taxon>Mucoromycotina</taxon>
        <taxon>Mucoromycetes</taxon>
        <taxon>Mucorales</taxon>
        <taxon>Lichtheimiaceae</taxon>
        <taxon>Lichtheimia</taxon>
    </lineage>
</organism>
<evidence type="ECO:0000259" key="6">
    <source>
        <dbReference type="PROSITE" id="PS50162"/>
    </source>
</evidence>
<evidence type="ECO:0000256" key="2">
    <source>
        <dbReference type="ARBA" id="ARBA00022840"/>
    </source>
</evidence>
<feature type="transmembrane region" description="Helical" evidence="5">
    <location>
        <begin position="327"/>
        <end position="349"/>
    </location>
</feature>
<dbReference type="InterPro" id="IPR016467">
    <property type="entry name" value="DNA_recomb/repair_RecA-like"/>
</dbReference>
<evidence type="ECO:0000313" key="9">
    <source>
        <dbReference type="Proteomes" id="UP000027586"/>
    </source>
</evidence>
<evidence type="ECO:0000259" key="7">
    <source>
        <dbReference type="PROSITE" id="PS50163"/>
    </source>
</evidence>
<sequence length="405" mass="44791">MPPQKKEQHLDQVVEDIDGDQDELFYTCIDELQVKLWFWTFNHLHFVLTFFCIPSSFIHPAFKSQGIGVADINKLKSAGVCTIRGAQMMTKKTLLKIKGLSETKVDKIKDAASKAQGSGFITGSDMSRFREKVVKISTGSKQFDSLLGGGVQTMSITEVFGEYRTGKTQLGHTLCVQVQLPIHQGGANSKAAYIDTEGTFRPDRIRAIADRFGVDPDITLDNIAVARAWNSDHQMDLITEIAAKFAEEKGIYRLLVVDSIIALFRCDYAGRGELAERQQKLNQMLNRLTKIAEEYNVAIFLTNQVSSDPGGGMVFVSDPKKPVGGHILVGFLCVLLNAMYSSIVLLSFIQPSLFISNQAHASATRVYLRKGRGEERVAKIYDSPDMPENECSYTISGGGIADVFL</sequence>
<dbReference type="GO" id="GO:0003690">
    <property type="term" value="F:double-stranded DNA binding"/>
    <property type="evidence" value="ECO:0007669"/>
    <property type="project" value="TreeGrafter"/>
</dbReference>
<proteinExistence type="inferred from homology"/>
<dbReference type="InterPro" id="IPR020587">
    <property type="entry name" value="RecA_monomer-monomer_interface"/>
</dbReference>
<dbReference type="GO" id="GO:0000730">
    <property type="term" value="P:DNA recombinase assembly"/>
    <property type="evidence" value="ECO:0007669"/>
    <property type="project" value="TreeGrafter"/>
</dbReference>
<dbReference type="PROSITE" id="PS50163">
    <property type="entry name" value="RECA_3"/>
    <property type="match status" value="1"/>
</dbReference>
<keyword evidence="5" id="KW-0812">Transmembrane</keyword>
<dbReference type="PANTHER" id="PTHR22942">
    <property type="entry name" value="RECA/RAD51/RADA DNA STRAND-PAIRING FAMILY MEMBER"/>
    <property type="match status" value="1"/>
</dbReference>
<dbReference type="InterPro" id="IPR013632">
    <property type="entry name" value="Rad51_C"/>
</dbReference>
<keyword evidence="1 4" id="KW-0547">Nucleotide-binding</keyword>
<protein>
    <submittedName>
        <fullName evidence="8">Meiotic recombination protein dmc1 lim15homolog</fullName>
    </submittedName>
</protein>
<evidence type="ECO:0000313" key="8">
    <source>
        <dbReference type="EMBL" id="CDH48992.1"/>
    </source>
</evidence>
<dbReference type="GO" id="GO:0000150">
    <property type="term" value="F:DNA strand exchange activity"/>
    <property type="evidence" value="ECO:0007669"/>
    <property type="project" value="TreeGrafter"/>
</dbReference>
<dbReference type="GO" id="GO:0007131">
    <property type="term" value="P:reciprocal meiotic recombination"/>
    <property type="evidence" value="ECO:0007669"/>
    <property type="project" value="TreeGrafter"/>
</dbReference>
<accession>A0A068RH70</accession>
<keyword evidence="9" id="KW-1185">Reference proteome</keyword>
<dbReference type="GO" id="GO:0005524">
    <property type="term" value="F:ATP binding"/>
    <property type="evidence" value="ECO:0007669"/>
    <property type="project" value="UniProtKB-KW"/>
</dbReference>
<dbReference type="GO" id="GO:0000794">
    <property type="term" value="C:condensed nuclear chromosome"/>
    <property type="evidence" value="ECO:0007669"/>
    <property type="project" value="TreeGrafter"/>
</dbReference>
<dbReference type="Proteomes" id="UP000027586">
    <property type="component" value="Unassembled WGS sequence"/>
</dbReference>
<dbReference type="PIRSF" id="PIRSF005856">
    <property type="entry name" value="Rad51"/>
    <property type="match status" value="1"/>
</dbReference>
<dbReference type="GO" id="GO:0006312">
    <property type="term" value="P:mitotic recombination"/>
    <property type="evidence" value="ECO:0007669"/>
    <property type="project" value="TreeGrafter"/>
</dbReference>
<dbReference type="EMBL" id="CBTN010000002">
    <property type="protein sequence ID" value="CDH48992.1"/>
    <property type="molecule type" value="Genomic_DNA"/>
</dbReference>
<name>A0A068RH70_9FUNG</name>
<dbReference type="GO" id="GO:0140664">
    <property type="term" value="F:ATP-dependent DNA damage sensor activity"/>
    <property type="evidence" value="ECO:0007669"/>
    <property type="project" value="InterPro"/>
</dbReference>
<dbReference type="SUPFAM" id="SSF52540">
    <property type="entry name" value="P-loop containing nucleoside triphosphate hydrolases"/>
    <property type="match status" value="1"/>
</dbReference>
<dbReference type="GO" id="GO:0070192">
    <property type="term" value="P:chromosome organization involved in meiotic cell cycle"/>
    <property type="evidence" value="ECO:0007669"/>
    <property type="project" value="TreeGrafter"/>
</dbReference>
<dbReference type="CDD" id="cd19514">
    <property type="entry name" value="DMC1"/>
    <property type="match status" value="1"/>
</dbReference>